<dbReference type="STRING" id="400772.RR49_00138"/>
<feature type="transmembrane region" description="Helical" evidence="6">
    <location>
        <begin position="31"/>
        <end position="58"/>
    </location>
</feature>
<keyword evidence="4 6" id="KW-1133">Transmembrane helix</keyword>
<dbReference type="InterPro" id="IPR051598">
    <property type="entry name" value="TSUP/Inactive_protease-like"/>
</dbReference>
<accession>A0A0F0M3N4</accession>
<dbReference type="EMBL" id="JYIY01000037">
    <property type="protein sequence ID" value="KJL44381.1"/>
    <property type="molecule type" value="Genomic_DNA"/>
</dbReference>
<keyword evidence="3 6" id="KW-0812">Transmembrane</keyword>
<dbReference type="InterPro" id="IPR002781">
    <property type="entry name" value="TM_pro_TauE-like"/>
</dbReference>
<evidence type="ECO:0000256" key="5">
    <source>
        <dbReference type="ARBA" id="ARBA00023136"/>
    </source>
</evidence>
<name>A0A0F0M3N4_9MICO</name>
<gene>
    <name evidence="7" type="ORF">RR49_00138</name>
</gene>
<dbReference type="Proteomes" id="UP000033451">
    <property type="component" value="Unassembled WGS sequence"/>
</dbReference>
<reference evidence="7 8" key="1">
    <citation type="submission" date="2015-02" db="EMBL/GenBank/DDBJ databases">
        <title>Draft genome sequences of ten Microbacterium spp. with emphasis on heavy metal contaminated environments.</title>
        <authorList>
            <person name="Corretto E."/>
        </authorList>
    </citation>
    <scope>NUCLEOTIDE SEQUENCE [LARGE SCALE GENOMIC DNA]</scope>
    <source>
        <strain evidence="7 8">DSM 18659</strain>
    </source>
</reference>
<keyword evidence="5 6" id="KW-0472">Membrane</keyword>
<keyword evidence="8" id="KW-1185">Reference proteome</keyword>
<keyword evidence="6" id="KW-1003">Cell membrane</keyword>
<dbReference type="GO" id="GO:0005886">
    <property type="term" value="C:plasma membrane"/>
    <property type="evidence" value="ECO:0007669"/>
    <property type="project" value="UniProtKB-SubCell"/>
</dbReference>
<feature type="transmembrane region" description="Helical" evidence="6">
    <location>
        <begin position="137"/>
        <end position="168"/>
    </location>
</feature>
<comment type="caution">
    <text evidence="7">The sequence shown here is derived from an EMBL/GenBank/DDBJ whole genome shotgun (WGS) entry which is preliminary data.</text>
</comment>
<feature type="transmembrane region" description="Helical" evidence="6">
    <location>
        <begin position="78"/>
        <end position="101"/>
    </location>
</feature>
<evidence type="ECO:0000313" key="8">
    <source>
        <dbReference type="Proteomes" id="UP000033451"/>
    </source>
</evidence>
<proteinExistence type="inferred from homology"/>
<organism evidence="7 8">
    <name type="scientific">Microbacterium ginsengisoli</name>
    <dbReference type="NCBI Taxonomy" id="400772"/>
    <lineage>
        <taxon>Bacteria</taxon>
        <taxon>Bacillati</taxon>
        <taxon>Actinomycetota</taxon>
        <taxon>Actinomycetes</taxon>
        <taxon>Micrococcales</taxon>
        <taxon>Microbacteriaceae</taxon>
        <taxon>Microbacterium</taxon>
    </lineage>
</organism>
<dbReference type="RefSeq" id="WP_045245857.1">
    <property type="nucleotide sequence ID" value="NZ_JYIY01000037.1"/>
</dbReference>
<evidence type="ECO:0000256" key="3">
    <source>
        <dbReference type="ARBA" id="ARBA00022692"/>
    </source>
</evidence>
<evidence type="ECO:0000313" key="7">
    <source>
        <dbReference type="EMBL" id="KJL44381.1"/>
    </source>
</evidence>
<sequence>MPDLLTASFLVVAGLVAGVIGTAGGITSLVAFPALLAVGIPPLAANVTNSVALLGSGLSSALRAGPDLRGHSATLRTWMPLSIVFSLVGAVLLVLTPGALFDRVVPFLVATGSLVLLAQPLIARAQRRFGRGMPRPAAAIAGGAVATYNGYFGAGSGILLITLLLLTTEPVLHRANSLKNVILVASDVLPAMLFAVWGTVVWAAMWPLAIGAVLGGLIGPAVARRLPPAVLRVLIALCGFALAGYLLVRG</sequence>
<dbReference type="PANTHER" id="PTHR43701:SF2">
    <property type="entry name" value="MEMBRANE TRANSPORTER PROTEIN YJNA-RELATED"/>
    <property type="match status" value="1"/>
</dbReference>
<comment type="similarity">
    <text evidence="2 6">Belongs to the 4-toluene sulfonate uptake permease (TSUP) (TC 2.A.102) family.</text>
</comment>
<feature type="transmembrane region" description="Helical" evidence="6">
    <location>
        <begin position="107"/>
        <end position="125"/>
    </location>
</feature>
<evidence type="ECO:0000256" key="6">
    <source>
        <dbReference type="RuleBase" id="RU363041"/>
    </source>
</evidence>
<feature type="transmembrane region" description="Helical" evidence="6">
    <location>
        <begin position="188"/>
        <end position="217"/>
    </location>
</feature>
<evidence type="ECO:0000256" key="4">
    <source>
        <dbReference type="ARBA" id="ARBA00022989"/>
    </source>
</evidence>
<evidence type="ECO:0000256" key="1">
    <source>
        <dbReference type="ARBA" id="ARBA00004141"/>
    </source>
</evidence>
<protein>
    <recommendedName>
        <fullName evidence="6">Probable membrane transporter protein</fullName>
    </recommendedName>
</protein>
<dbReference type="PATRIC" id="fig|400772.4.peg.163"/>
<dbReference type="PANTHER" id="PTHR43701">
    <property type="entry name" value="MEMBRANE TRANSPORTER PROTEIN MJ0441-RELATED"/>
    <property type="match status" value="1"/>
</dbReference>
<dbReference type="AlphaFoldDB" id="A0A0F0M3N4"/>
<comment type="subcellular location">
    <subcellularLocation>
        <location evidence="6">Cell membrane</location>
        <topology evidence="6">Multi-pass membrane protein</topology>
    </subcellularLocation>
    <subcellularLocation>
        <location evidence="1">Membrane</location>
        <topology evidence="1">Multi-pass membrane protein</topology>
    </subcellularLocation>
</comment>
<dbReference type="Pfam" id="PF01925">
    <property type="entry name" value="TauE"/>
    <property type="match status" value="1"/>
</dbReference>
<evidence type="ECO:0000256" key="2">
    <source>
        <dbReference type="ARBA" id="ARBA00009142"/>
    </source>
</evidence>
<feature type="transmembrane region" description="Helical" evidence="6">
    <location>
        <begin position="229"/>
        <end position="248"/>
    </location>
</feature>